<protein>
    <submittedName>
        <fullName evidence="1">DUF1381 domain-containing protein</fullName>
    </submittedName>
</protein>
<dbReference type="InterPro" id="IPR009812">
    <property type="entry name" value="DUF1381"/>
</dbReference>
<accession>A0A6G4JJ18</accession>
<comment type="caution">
    <text evidence="1">The sequence shown here is derived from an EMBL/GenBank/DDBJ whole genome shotgun (WGS) entry which is preliminary data.</text>
</comment>
<organism evidence="1">
    <name type="scientific">Staphylococcus aureus</name>
    <dbReference type="NCBI Taxonomy" id="1280"/>
    <lineage>
        <taxon>Bacteria</taxon>
        <taxon>Bacillati</taxon>
        <taxon>Bacillota</taxon>
        <taxon>Bacilli</taxon>
        <taxon>Bacillales</taxon>
        <taxon>Staphylococcaceae</taxon>
        <taxon>Staphylococcus</taxon>
    </lineage>
</organism>
<evidence type="ECO:0000313" key="1">
    <source>
        <dbReference type="EMBL" id="NGB36479.1"/>
    </source>
</evidence>
<gene>
    <name evidence="1" type="ORF">G0Y35_10435</name>
</gene>
<dbReference type="EMBL" id="JAAJEE010000037">
    <property type="protein sequence ID" value="NGB36479.1"/>
    <property type="molecule type" value="Genomic_DNA"/>
</dbReference>
<reference evidence="1" key="1">
    <citation type="submission" date="2020-02" db="EMBL/GenBank/DDBJ databases">
        <title>Novel Insights Into The Classification of Staphylococcal Beta-Lactamases In Relation To The Cefazolin Inoculum Effect.</title>
        <authorList>
            <person name="Carvajal L.P."/>
            <person name="Rincon S."/>
            <person name="Echeverri A."/>
            <person name="Porras J."/>
            <person name="Rios R."/>
            <person name="Ordonez K."/>
            <person name="Seas C."/>
            <person name="Gomez-Villegas S."/>
            <person name="Diaz L."/>
            <person name="Arias C.A."/>
            <person name="Reyes J."/>
        </authorList>
    </citation>
    <scope>NUCLEOTIDE SEQUENCE</scope>
    <source>
        <strain evidence="1">UG250</strain>
    </source>
</reference>
<dbReference type="AlphaFoldDB" id="A0A6G4JJ18"/>
<name>A0A6G4JJ18_STAAU</name>
<dbReference type="RefSeq" id="WP_038412600.1">
    <property type="nucleotide sequence ID" value="NZ_CP113027.1"/>
</dbReference>
<dbReference type="Pfam" id="PF07129">
    <property type="entry name" value="DUF1381"/>
    <property type="match status" value="1"/>
</dbReference>
<sequence>MTQYLVTTFKDSTGRKHTHITKAKSNQRFTVVEAESKEEAKEKVEETYNG</sequence>
<proteinExistence type="predicted"/>